<proteinExistence type="predicted"/>
<keyword evidence="2" id="KW-1185">Reference proteome</keyword>
<comment type="caution">
    <text evidence="1">The sequence shown here is derived from an EMBL/GenBank/DDBJ whole genome shotgun (WGS) entry which is preliminary data.</text>
</comment>
<evidence type="ECO:0000313" key="1">
    <source>
        <dbReference type="EMBL" id="MFD2093247.1"/>
    </source>
</evidence>
<evidence type="ECO:0000313" key="2">
    <source>
        <dbReference type="Proteomes" id="UP001597402"/>
    </source>
</evidence>
<accession>A0ABW4XCV5</accession>
<reference evidence="2" key="1">
    <citation type="journal article" date="2019" name="Int. J. Syst. Evol. Microbiol.">
        <title>The Global Catalogue of Microorganisms (GCM) 10K type strain sequencing project: providing services to taxonomists for standard genome sequencing and annotation.</title>
        <authorList>
            <consortium name="The Broad Institute Genomics Platform"/>
            <consortium name="The Broad Institute Genome Sequencing Center for Infectious Disease"/>
            <person name="Wu L."/>
            <person name="Ma J."/>
        </authorList>
    </citation>
    <scope>NUCLEOTIDE SEQUENCE [LARGE SCALE GENOMIC DNA]</scope>
    <source>
        <strain evidence="2">JCM 3338</strain>
    </source>
</reference>
<gene>
    <name evidence="1" type="ORF">ACFSHS_16915</name>
</gene>
<organism evidence="1 2">
    <name type="scientific">Blastococcus deserti</name>
    <dbReference type="NCBI Taxonomy" id="2259033"/>
    <lineage>
        <taxon>Bacteria</taxon>
        <taxon>Bacillati</taxon>
        <taxon>Actinomycetota</taxon>
        <taxon>Actinomycetes</taxon>
        <taxon>Geodermatophilales</taxon>
        <taxon>Geodermatophilaceae</taxon>
        <taxon>Blastococcus</taxon>
    </lineage>
</organism>
<sequence>MLPPGGTRLLQVAFTPGAEGERTASLEFEANVQAGPHRVALTGTGTAP</sequence>
<dbReference type="EMBL" id="JBHUHP010000016">
    <property type="protein sequence ID" value="MFD2093247.1"/>
    <property type="molecule type" value="Genomic_DNA"/>
</dbReference>
<protein>
    <submittedName>
        <fullName evidence="1">Uncharacterized protein</fullName>
    </submittedName>
</protein>
<dbReference type="Gene3D" id="2.60.40.10">
    <property type="entry name" value="Immunoglobulins"/>
    <property type="match status" value="1"/>
</dbReference>
<dbReference type="Proteomes" id="UP001597402">
    <property type="component" value="Unassembled WGS sequence"/>
</dbReference>
<dbReference type="RefSeq" id="WP_376878585.1">
    <property type="nucleotide sequence ID" value="NZ_JBHUHP010000016.1"/>
</dbReference>
<name>A0ABW4XCV5_9ACTN</name>
<dbReference type="InterPro" id="IPR013783">
    <property type="entry name" value="Ig-like_fold"/>
</dbReference>